<protein>
    <recommendedName>
        <fullName evidence="3">Secreted protein</fullName>
    </recommendedName>
</protein>
<name>A0ABR4HEK6_9EURO</name>
<comment type="caution">
    <text evidence="1">The sequence shown here is derived from an EMBL/GenBank/DDBJ whole genome shotgun (WGS) entry which is preliminary data.</text>
</comment>
<evidence type="ECO:0008006" key="3">
    <source>
        <dbReference type="Google" id="ProtNLM"/>
    </source>
</evidence>
<evidence type="ECO:0000313" key="1">
    <source>
        <dbReference type="EMBL" id="KAL2813922.1"/>
    </source>
</evidence>
<sequence>MRMTLLAYCLPLPANVQLFIPLTPTLLLHSATTHKLVAGGTPSTLTQDQLKSDESRCVSHSYRMLLQQPTLSFPSLCLASSEL</sequence>
<gene>
    <name evidence="1" type="ORF">BDW59DRAFT_27496</name>
</gene>
<evidence type="ECO:0000313" key="2">
    <source>
        <dbReference type="Proteomes" id="UP001610335"/>
    </source>
</evidence>
<dbReference type="EMBL" id="JBFXLS010000135">
    <property type="protein sequence ID" value="KAL2813922.1"/>
    <property type="molecule type" value="Genomic_DNA"/>
</dbReference>
<proteinExistence type="predicted"/>
<keyword evidence="2" id="KW-1185">Reference proteome</keyword>
<reference evidence="1 2" key="1">
    <citation type="submission" date="2024-07" db="EMBL/GenBank/DDBJ databases">
        <title>Section-level genome sequencing and comparative genomics of Aspergillus sections Usti and Cavernicolus.</title>
        <authorList>
            <consortium name="Lawrence Berkeley National Laboratory"/>
            <person name="Nybo J.L."/>
            <person name="Vesth T.C."/>
            <person name="Theobald S."/>
            <person name="Frisvad J.C."/>
            <person name="Larsen T.O."/>
            <person name="Kjaerboelling I."/>
            <person name="Rothschild-Mancinelli K."/>
            <person name="Lyhne E.K."/>
            <person name="Kogle M.E."/>
            <person name="Barry K."/>
            <person name="Clum A."/>
            <person name="Na H."/>
            <person name="Ledsgaard L."/>
            <person name="Lin J."/>
            <person name="Lipzen A."/>
            <person name="Kuo A."/>
            <person name="Riley R."/>
            <person name="Mondo S."/>
            <person name="LaButti K."/>
            <person name="Haridas S."/>
            <person name="Pangalinan J."/>
            <person name="Salamov A.A."/>
            <person name="Simmons B.A."/>
            <person name="Magnuson J.K."/>
            <person name="Chen J."/>
            <person name="Drula E."/>
            <person name="Henrissat B."/>
            <person name="Wiebenga A."/>
            <person name="Lubbers R.J."/>
            <person name="Gomes A.C."/>
            <person name="Makela M.R."/>
            <person name="Stajich J."/>
            <person name="Grigoriev I.V."/>
            <person name="Mortensen U.H."/>
            <person name="De vries R.P."/>
            <person name="Baker S.E."/>
            <person name="Andersen M.R."/>
        </authorList>
    </citation>
    <scope>NUCLEOTIDE SEQUENCE [LARGE SCALE GENOMIC DNA]</scope>
    <source>
        <strain evidence="1 2">CBS 600.67</strain>
    </source>
</reference>
<organism evidence="1 2">
    <name type="scientific">Aspergillus cavernicola</name>
    <dbReference type="NCBI Taxonomy" id="176166"/>
    <lineage>
        <taxon>Eukaryota</taxon>
        <taxon>Fungi</taxon>
        <taxon>Dikarya</taxon>
        <taxon>Ascomycota</taxon>
        <taxon>Pezizomycotina</taxon>
        <taxon>Eurotiomycetes</taxon>
        <taxon>Eurotiomycetidae</taxon>
        <taxon>Eurotiales</taxon>
        <taxon>Aspergillaceae</taxon>
        <taxon>Aspergillus</taxon>
        <taxon>Aspergillus subgen. Nidulantes</taxon>
    </lineage>
</organism>
<accession>A0ABR4HEK6</accession>
<dbReference type="Proteomes" id="UP001610335">
    <property type="component" value="Unassembled WGS sequence"/>
</dbReference>